<dbReference type="GO" id="GO:0000447">
    <property type="term" value="P:endonucleolytic cleavage in ITS1 to separate SSU-rRNA from 5.8S rRNA and LSU-rRNA from tricistronic rRNA transcript (SSU-rRNA, 5.8S rRNA, LSU-rRNA)"/>
    <property type="evidence" value="ECO:0007669"/>
    <property type="project" value="TreeGrafter"/>
</dbReference>
<dbReference type="PANTHER" id="PTHR14490:SF5">
    <property type="entry name" value="PROTEIN KRI1 HOMOLOG"/>
    <property type="match status" value="1"/>
</dbReference>
<reference evidence="5" key="2">
    <citation type="submission" date="2025-09" db="UniProtKB">
        <authorList>
            <consortium name="Ensembl"/>
        </authorList>
    </citation>
    <scope>IDENTIFICATION</scope>
</reference>
<feature type="region of interest" description="Disordered" evidence="3">
    <location>
        <begin position="261"/>
        <end position="291"/>
    </location>
</feature>
<accession>A0A8C4YY50</accession>
<feature type="region of interest" description="Disordered" evidence="3">
    <location>
        <begin position="609"/>
        <end position="731"/>
    </location>
</feature>
<dbReference type="PANTHER" id="PTHR14490">
    <property type="entry name" value="ZINC FINGER, ZZ TYPE"/>
    <property type="match status" value="1"/>
</dbReference>
<dbReference type="GO" id="GO:0005730">
    <property type="term" value="C:nucleolus"/>
    <property type="evidence" value="ECO:0007669"/>
    <property type="project" value="TreeGrafter"/>
</dbReference>
<dbReference type="Pfam" id="PF05178">
    <property type="entry name" value="Kri1"/>
    <property type="match status" value="1"/>
</dbReference>
<feature type="region of interest" description="Disordered" evidence="3">
    <location>
        <begin position="431"/>
        <end position="500"/>
    </location>
</feature>
<feature type="compositionally biased region" description="Basic and acidic residues" evidence="3">
    <location>
        <begin position="261"/>
        <end position="270"/>
    </location>
</feature>
<gene>
    <name evidence="5" type="primary">kri1</name>
</gene>
<feature type="compositionally biased region" description="Basic residues" evidence="3">
    <location>
        <begin position="769"/>
        <end position="779"/>
    </location>
</feature>
<comment type="similarity">
    <text evidence="1">Belongs to the KRI1 family.</text>
</comment>
<evidence type="ECO:0000259" key="4">
    <source>
        <dbReference type="Pfam" id="PF12936"/>
    </source>
</evidence>
<feature type="compositionally biased region" description="Basic residues" evidence="3">
    <location>
        <begin position="480"/>
        <end position="489"/>
    </location>
</feature>
<feature type="compositionally biased region" description="Low complexity" evidence="3">
    <location>
        <begin position="36"/>
        <end position="46"/>
    </location>
</feature>
<feature type="compositionally biased region" description="Acidic residues" evidence="3">
    <location>
        <begin position="125"/>
        <end position="136"/>
    </location>
</feature>
<evidence type="ECO:0000256" key="3">
    <source>
        <dbReference type="SAM" id="MobiDB-lite"/>
    </source>
</evidence>
<feature type="region of interest" description="Disordered" evidence="3">
    <location>
        <begin position="321"/>
        <end position="353"/>
    </location>
</feature>
<reference evidence="5" key="1">
    <citation type="submission" date="2025-08" db="UniProtKB">
        <authorList>
            <consortium name="Ensembl"/>
        </authorList>
    </citation>
    <scope>IDENTIFICATION</scope>
</reference>
<feature type="domain" description="Kri1-like C-terminal" evidence="4">
    <location>
        <begin position="522"/>
        <end position="608"/>
    </location>
</feature>
<name>A0A8C4YY50_GADMO</name>
<organism evidence="5 6">
    <name type="scientific">Gadus morhua</name>
    <name type="common">Atlantic cod</name>
    <dbReference type="NCBI Taxonomy" id="8049"/>
    <lineage>
        <taxon>Eukaryota</taxon>
        <taxon>Metazoa</taxon>
        <taxon>Chordata</taxon>
        <taxon>Craniata</taxon>
        <taxon>Vertebrata</taxon>
        <taxon>Euteleostomi</taxon>
        <taxon>Actinopterygii</taxon>
        <taxon>Neopterygii</taxon>
        <taxon>Teleostei</taxon>
        <taxon>Neoteleostei</taxon>
        <taxon>Acanthomorphata</taxon>
        <taxon>Zeiogadaria</taxon>
        <taxon>Gadariae</taxon>
        <taxon>Gadiformes</taxon>
        <taxon>Gadoidei</taxon>
        <taxon>Gadidae</taxon>
        <taxon>Gadus</taxon>
    </lineage>
</organism>
<dbReference type="GeneID" id="115534125"/>
<protein>
    <recommendedName>
        <fullName evidence="2">Protein KRI1 homolog</fullName>
    </recommendedName>
</protein>
<feature type="compositionally biased region" description="Low complexity" evidence="3">
    <location>
        <begin position="690"/>
        <end position="701"/>
    </location>
</feature>
<dbReference type="RefSeq" id="XP_030200673.1">
    <property type="nucleotide sequence ID" value="XM_030344813.1"/>
</dbReference>
<feature type="region of interest" description="Disordered" evidence="3">
    <location>
        <begin position="79"/>
        <end position="208"/>
    </location>
</feature>
<feature type="compositionally biased region" description="Basic residues" evidence="3">
    <location>
        <begin position="707"/>
        <end position="723"/>
    </location>
</feature>
<feature type="region of interest" description="Disordered" evidence="3">
    <location>
        <begin position="750"/>
        <end position="779"/>
    </location>
</feature>
<dbReference type="GeneTree" id="ENSGT00390000005605"/>
<evidence type="ECO:0000256" key="1">
    <source>
        <dbReference type="ARBA" id="ARBA00007473"/>
    </source>
</evidence>
<dbReference type="InterPro" id="IPR024626">
    <property type="entry name" value="Kri1-like_C"/>
</dbReference>
<evidence type="ECO:0000313" key="6">
    <source>
        <dbReference type="Proteomes" id="UP000694546"/>
    </source>
</evidence>
<feature type="compositionally biased region" description="Basic and acidic residues" evidence="3">
    <location>
        <begin position="152"/>
        <end position="166"/>
    </location>
</feature>
<feature type="compositionally biased region" description="Basic and acidic residues" evidence="3">
    <location>
        <begin position="324"/>
        <end position="353"/>
    </location>
</feature>
<evidence type="ECO:0000256" key="2">
    <source>
        <dbReference type="ARBA" id="ARBA00017294"/>
    </source>
</evidence>
<dbReference type="OrthoDB" id="10252032at2759"/>
<keyword evidence="6" id="KW-1185">Reference proteome</keyword>
<proteinExistence type="inferred from homology"/>
<feature type="compositionally biased region" description="Basic and acidic residues" evidence="3">
    <location>
        <begin position="108"/>
        <end position="124"/>
    </location>
</feature>
<feature type="compositionally biased region" description="Acidic residues" evidence="3">
    <location>
        <begin position="680"/>
        <end position="689"/>
    </location>
</feature>
<dbReference type="AlphaFoldDB" id="A0A8C4YY50"/>
<dbReference type="Ensembl" id="ENSGMOT00000003051.2">
    <property type="protein sequence ID" value="ENSGMOP00000002957.2"/>
    <property type="gene ID" value="ENSGMOG00000002769.2"/>
</dbReference>
<dbReference type="Pfam" id="PF12936">
    <property type="entry name" value="Kri1_C"/>
    <property type="match status" value="1"/>
</dbReference>
<feature type="compositionally biased region" description="Acidic residues" evidence="3">
    <location>
        <begin position="458"/>
        <end position="470"/>
    </location>
</feature>
<dbReference type="Proteomes" id="UP000694546">
    <property type="component" value="Chromosome 2"/>
</dbReference>
<feature type="compositionally biased region" description="Acidic residues" evidence="3">
    <location>
        <begin position="274"/>
        <end position="287"/>
    </location>
</feature>
<dbReference type="GO" id="GO:0030686">
    <property type="term" value="C:90S preribosome"/>
    <property type="evidence" value="ECO:0007669"/>
    <property type="project" value="TreeGrafter"/>
</dbReference>
<dbReference type="InterPro" id="IPR018034">
    <property type="entry name" value="Kri1"/>
</dbReference>
<sequence>MEDKSDFKINSRFAQNYEKYRQKEEFQRLKDRYGDVGDSGSESSESASDDGEVVVNPKLDRDFYRTLSLLKKKDPKIYEQDAKFYSDEDDSDTEEQQPSSKPAVKPMYLKDYERKVILEKGGKYEDDEDSEEDEEEAAKRRERAASPSYIQEQKELKESFRKFIHDSDDEEKEKEKEEGGGGGEKVVQTDGLLTRRVRTAEEKDKDEEDYVEWLKGQTDVEGAEELQDMRYLREFWSDPQLDEKERFLKDFVLNKRYLEDEEKEGDRIPSYEDVVQEEVEDSEEEGESFLQRQEDFERSYNFRFEEPDSLEIKTYPRSIATSVRTKDDRRKLKREDVKDRKQREKEQKQEQLKQLKNLKRAEIMQKLQKLQELTGNQQLAFSQADLDGDFDPGQHDALMQNFFGDEYYGDEEGEKPQFEEEDELEEHWNWDTWKGAGGGVDQEGEGCYSGGYEAQDPNCEDPDFIMDADYDPSQPSTSKKQQRKEKKKMRKEDVPMGKKKRKSHFLDVISQDKPVFDPKERSFEQYLDEFYKLDYEDIIDDLPCRFRYRQVLANDFGLSTDEILKAEEKDLNRWCSLKKTCMFRSDHEEKCDLQNYRIKAQNTKRKQEILPSVYNEEEQEPKGRKRRRVKSAEKNAADPSGATDAAGALGEPGALREPSAQEEDEGELLTQKNKTLEPEVPQEEKEEEGGAPAAGSVAAAPEDQRKGVKTLRRPLQRQRRLGKRGAAAGPLRVRVGSQLFSGQRLKAYGLNPKRLHGRQVFQQAQRSQERRRRKKTPKD</sequence>
<dbReference type="OMA" id="WDNYDPR"/>
<evidence type="ECO:0000313" key="5">
    <source>
        <dbReference type="Ensembl" id="ENSGMOP00000002957.2"/>
    </source>
</evidence>
<feature type="region of interest" description="Disordered" evidence="3">
    <location>
        <begin position="28"/>
        <end position="57"/>
    </location>
</feature>